<evidence type="ECO:0000256" key="1">
    <source>
        <dbReference type="SAM" id="MobiDB-lite"/>
    </source>
</evidence>
<organism evidence="3 4">
    <name type="scientific">Caenorhabditis japonica</name>
    <dbReference type="NCBI Taxonomy" id="281687"/>
    <lineage>
        <taxon>Eukaryota</taxon>
        <taxon>Metazoa</taxon>
        <taxon>Ecdysozoa</taxon>
        <taxon>Nematoda</taxon>
        <taxon>Chromadorea</taxon>
        <taxon>Rhabditida</taxon>
        <taxon>Rhabditina</taxon>
        <taxon>Rhabditomorpha</taxon>
        <taxon>Rhabditoidea</taxon>
        <taxon>Rhabditidae</taxon>
        <taxon>Peloderinae</taxon>
        <taxon>Caenorhabditis</taxon>
    </lineage>
</organism>
<protein>
    <submittedName>
        <fullName evidence="3">BHLH domain-containing protein</fullName>
    </submittedName>
</protein>
<proteinExistence type="predicted"/>
<dbReference type="EnsemblMetazoa" id="CJA38490.1">
    <property type="protein sequence ID" value="CJA38490.1"/>
    <property type="gene ID" value="WBGene00214337"/>
</dbReference>
<reference evidence="4" key="1">
    <citation type="submission" date="2010-08" db="EMBL/GenBank/DDBJ databases">
        <authorList>
            <consortium name="Caenorhabditis japonica Sequencing Consortium"/>
            <person name="Wilson R.K."/>
        </authorList>
    </citation>
    <scope>NUCLEOTIDE SEQUENCE [LARGE SCALE GENOMIC DNA]</scope>
    <source>
        <strain evidence="4">DF5081</strain>
    </source>
</reference>
<dbReference type="SUPFAM" id="SSF47459">
    <property type="entry name" value="HLH, helix-loop-helix DNA-binding domain"/>
    <property type="match status" value="1"/>
</dbReference>
<dbReference type="Gene3D" id="4.10.280.10">
    <property type="entry name" value="Helix-loop-helix DNA-binding domain"/>
    <property type="match status" value="1"/>
</dbReference>
<dbReference type="PROSITE" id="PS50888">
    <property type="entry name" value="BHLH"/>
    <property type="match status" value="1"/>
</dbReference>
<dbReference type="AlphaFoldDB" id="A0A8R1EN93"/>
<dbReference type="InterPro" id="IPR011598">
    <property type="entry name" value="bHLH_dom"/>
</dbReference>
<evidence type="ECO:0000313" key="4">
    <source>
        <dbReference type="Proteomes" id="UP000005237"/>
    </source>
</evidence>
<evidence type="ECO:0000259" key="2">
    <source>
        <dbReference type="PROSITE" id="PS50888"/>
    </source>
</evidence>
<sequence length="93" mass="11075">MQPCTPSSTVKPLKKHVYFAKKESEHKRESRSRHEKRRREEMNAVFAEMMSLLPEDVQRNVFRLQRTDQKPKKPDKCFIISNAVEFIKKNGRS</sequence>
<dbReference type="GO" id="GO:0046983">
    <property type="term" value="F:protein dimerization activity"/>
    <property type="evidence" value="ECO:0007669"/>
    <property type="project" value="InterPro"/>
</dbReference>
<name>A0A8R1EN93_CAEJA</name>
<dbReference type="Proteomes" id="UP000005237">
    <property type="component" value="Unassembled WGS sequence"/>
</dbReference>
<evidence type="ECO:0000313" key="3">
    <source>
        <dbReference type="EnsemblMetazoa" id="CJA38490.1"/>
    </source>
</evidence>
<dbReference type="Pfam" id="PF00010">
    <property type="entry name" value="HLH"/>
    <property type="match status" value="1"/>
</dbReference>
<feature type="domain" description="BHLH" evidence="2">
    <location>
        <begin position="26"/>
        <end position="90"/>
    </location>
</feature>
<accession>A0A8R1EN93</accession>
<reference evidence="3" key="2">
    <citation type="submission" date="2022-06" db="UniProtKB">
        <authorList>
            <consortium name="EnsemblMetazoa"/>
        </authorList>
    </citation>
    <scope>IDENTIFICATION</scope>
    <source>
        <strain evidence="3">DF5081</strain>
    </source>
</reference>
<keyword evidence="4" id="KW-1185">Reference proteome</keyword>
<feature type="region of interest" description="Disordered" evidence="1">
    <location>
        <begin position="19"/>
        <end position="40"/>
    </location>
</feature>
<dbReference type="InterPro" id="IPR036638">
    <property type="entry name" value="HLH_DNA-bd_sf"/>
</dbReference>